<dbReference type="Proteomes" id="UP001328107">
    <property type="component" value="Unassembled WGS sequence"/>
</dbReference>
<reference evidence="2" key="1">
    <citation type="submission" date="2022-10" db="EMBL/GenBank/DDBJ databases">
        <title>Genome assembly of Pristionchus species.</title>
        <authorList>
            <person name="Yoshida K."/>
            <person name="Sommer R.J."/>
        </authorList>
    </citation>
    <scope>NUCLEOTIDE SEQUENCE [LARGE SCALE GENOMIC DNA]</scope>
    <source>
        <strain evidence="2">RS5460</strain>
    </source>
</reference>
<dbReference type="EMBL" id="BTRK01000005">
    <property type="protein sequence ID" value="GMR51252.1"/>
    <property type="molecule type" value="Genomic_DNA"/>
</dbReference>
<feature type="non-terminal residue" evidence="1">
    <location>
        <position position="88"/>
    </location>
</feature>
<evidence type="ECO:0000313" key="2">
    <source>
        <dbReference type="Proteomes" id="UP001328107"/>
    </source>
</evidence>
<name>A0AAN5I401_9BILA</name>
<feature type="non-terminal residue" evidence="1">
    <location>
        <position position="1"/>
    </location>
</feature>
<evidence type="ECO:0000313" key="1">
    <source>
        <dbReference type="EMBL" id="GMR51252.1"/>
    </source>
</evidence>
<protein>
    <submittedName>
        <fullName evidence="1">Uncharacterized protein</fullName>
    </submittedName>
</protein>
<dbReference type="AlphaFoldDB" id="A0AAN5I401"/>
<proteinExistence type="predicted"/>
<comment type="caution">
    <text evidence="1">The sequence shown here is derived from an EMBL/GenBank/DDBJ whole genome shotgun (WGS) entry which is preliminary data.</text>
</comment>
<sequence length="88" mass="9882">LQAPTFIDSPQCGVAPYRRWRKTEEGCLGDVNDFLIVDHVRTNLTRELGIDPCFSDTTTLHSVNLDGINPPCQIRKLDGSEGPVMHFR</sequence>
<organism evidence="1 2">
    <name type="scientific">Pristionchus mayeri</name>
    <dbReference type="NCBI Taxonomy" id="1317129"/>
    <lineage>
        <taxon>Eukaryota</taxon>
        <taxon>Metazoa</taxon>
        <taxon>Ecdysozoa</taxon>
        <taxon>Nematoda</taxon>
        <taxon>Chromadorea</taxon>
        <taxon>Rhabditida</taxon>
        <taxon>Rhabditina</taxon>
        <taxon>Diplogasteromorpha</taxon>
        <taxon>Diplogasteroidea</taxon>
        <taxon>Neodiplogasteridae</taxon>
        <taxon>Pristionchus</taxon>
    </lineage>
</organism>
<accession>A0AAN5I401</accession>
<gene>
    <name evidence="1" type="ORF">PMAYCL1PPCAC_21447</name>
</gene>
<keyword evidence="2" id="KW-1185">Reference proteome</keyword>